<protein>
    <submittedName>
        <fullName evidence="3">Uncharacterized protein</fullName>
    </submittedName>
</protein>
<name>A0A409WW59_PSICY</name>
<feature type="region of interest" description="Disordered" evidence="1">
    <location>
        <begin position="230"/>
        <end position="304"/>
    </location>
</feature>
<gene>
    <name evidence="3" type="ORF">CVT25_009405</name>
</gene>
<feature type="compositionally biased region" description="Low complexity" evidence="1">
    <location>
        <begin position="230"/>
        <end position="240"/>
    </location>
</feature>
<feature type="compositionally biased region" description="Polar residues" evidence="1">
    <location>
        <begin position="276"/>
        <end position="293"/>
    </location>
</feature>
<evidence type="ECO:0000313" key="3">
    <source>
        <dbReference type="EMBL" id="PPQ82709.1"/>
    </source>
</evidence>
<dbReference type="InParanoid" id="A0A409WW59"/>
<keyword evidence="2" id="KW-0472">Membrane</keyword>
<sequence length="304" mass="32075">MSSSTESPIAVDSTATALSTPVATLSNDSANVVIRSGLATAINFARKMLDDVVKPSIKSFIETSQTNPRVAAVVGTPALLAFLFTVAFLVFSILTLVIWTVITMAFGIVFVVIGGFKALLLKLTLVIITAIPLAAVGTGLLICGNSIAQVIIKGIPTSLNFGGGSPSSVDEVDWQKVAEASLRNLIQWTRYVMPLFHTALETTTTVIRASYASLRTAAVLMHDAAARDAALSSSAPPQSQNESAENLASTSRSMEPVAPIQRESDNEMVIIEPVDISSSSATGAPNPTLQQRTSFRHLGDNEDN</sequence>
<feature type="transmembrane region" description="Helical" evidence="2">
    <location>
        <begin position="97"/>
        <end position="116"/>
    </location>
</feature>
<accession>A0A409WW59</accession>
<keyword evidence="2" id="KW-0812">Transmembrane</keyword>
<dbReference type="OrthoDB" id="3059471at2759"/>
<feature type="transmembrane region" description="Helical" evidence="2">
    <location>
        <begin position="123"/>
        <end position="142"/>
    </location>
</feature>
<feature type="compositionally biased region" description="Polar residues" evidence="1">
    <location>
        <begin position="241"/>
        <end position="253"/>
    </location>
</feature>
<evidence type="ECO:0000313" key="4">
    <source>
        <dbReference type="Proteomes" id="UP000283269"/>
    </source>
</evidence>
<comment type="caution">
    <text evidence="3">The sequence shown here is derived from an EMBL/GenBank/DDBJ whole genome shotgun (WGS) entry which is preliminary data.</text>
</comment>
<proteinExistence type="predicted"/>
<evidence type="ECO:0000256" key="2">
    <source>
        <dbReference type="SAM" id="Phobius"/>
    </source>
</evidence>
<feature type="transmembrane region" description="Helical" evidence="2">
    <location>
        <begin position="70"/>
        <end position="91"/>
    </location>
</feature>
<evidence type="ECO:0000256" key="1">
    <source>
        <dbReference type="SAM" id="MobiDB-lite"/>
    </source>
</evidence>
<dbReference type="AlphaFoldDB" id="A0A409WW59"/>
<keyword evidence="2" id="KW-1133">Transmembrane helix</keyword>
<organism evidence="3 4">
    <name type="scientific">Psilocybe cyanescens</name>
    <dbReference type="NCBI Taxonomy" id="93625"/>
    <lineage>
        <taxon>Eukaryota</taxon>
        <taxon>Fungi</taxon>
        <taxon>Dikarya</taxon>
        <taxon>Basidiomycota</taxon>
        <taxon>Agaricomycotina</taxon>
        <taxon>Agaricomycetes</taxon>
        <taxon>Agaricomycetidae</taxon>
        <taxon>Agaricales</taxon>
        <taxon>Agaricineae</taxon>
        <taxon>Strophariaceae</taxon>
        <taxon>Psilocybe</taxon>
    </lineage>
</organism>
<dbReference type="Proteomes" id="UP000283269">
    <property type="component" value="Unassembled WGS sequence"/>
</dbReference>
<reference evidence="3 4" key="1">
    <citation type="journal article" date="2018" name="Evol. Lett.">
        <title>Horizontal gene cluster transfer increased hallucinogenic mushroom diversity.</title>
        <authorList>
            <person name="Reynolds H.T."/>
            <person name="Vijayakumar V."/>
            <person name="Gluck-Thaler E."/>
            <person name="Korotkin H.B."/>
            <person name="Matheny P.B."/>
            <person name="Slot J.C."/>
        </authorList>
    </citation>
    <scope>NUCLEOTIDE SEQUENCE [LARGE SCALE GENOMIC DNA]</scope>
    <source>
        <strain evidence="3 4">2631</strain>
    </source>
</reference>
<dbReference type="EMBL" id="NHYD01003106">
    <property type="protein sequence ID" value="PPQ82709.1"/>
    <property type="molecule type" value="Genomic_DNA"/>
</dbReference>
<keyword evidence="4" id="KW-1185">Reference proteome</keyword>